<sequence>MLDALSYLKTSPEALVEMAQKYYVDSALPKLVADFASFELPHIRSLCIHEMVVRAFKHILQAVVAAVNDFDDMAVSIASCLNILLGSLPSENFDPNLASDDHLKQKWLEIFLSKRLGWRWKEEYFTNLRRLAILRGLCHKVGLELVPRDYAMDAPDPFSKSDIISMIPIYKHVACSSADDRTLLESSKTSLDKGKLEDAVNFGTKALAKLVAVCGPYHRMTAGAYSLLAVVLYHTGDFNQFLVIYSGCCCMA</sequence>
<evidence type="ECO:0000313" key="2">
    <source>
        <dbReference type="EMBL" id="KAK8967079.1"/>
    </source>
</evidence>
<feature type="domain" description="CLU central" evidence="1">
    <location>
        <begin position="39"/>
        <end position="151"/>
    </location>
</feature>
<dbReference type="PANTHER" id="PTHR12601">
    <property type="entry name" value="EUKARYOTIC TRANSLATION INITIATION FACTOR 3 SUBUNIT EIF-3"/>
    <property type="match status" value="1"/>
</dbReference>
<proteinExistence type="predicted"/>
<dbReference type="PANTHER" id="PTHR12601:SF39">
    <property type="entry name" value="PROTEIN REDUCED CHLOROPLAST COVERAGE 2"/>
    <property type="match status" value="1"/>
</dbReference>
<name>A0ABR2MS95_9ASPA</name>
<dbReference type="Pfam" id="PF12807">
    <property type="entry name" value="eIF3_p135"/>
    <property type="match status" value="1"/>
</dbReference>
<evidence type="ECO:0000259" key="1">
    <source>
        <dbReference type="Pfam" id="PF12807"/>
    </source>
</evidence>
<protein>
    <recommendedName>
        <fullName evidence="1">CLU central domain-containing protein</fullName>
    </recommendedName>
</protein>
<comment type="caution">
    <text evidence="2">The sequence shown here is derived from an EMBL/GenBank/DDBJ whole genome shotgun (WGS) entry which is preliminary data.</text>
</comment>
<dbReference type="EMBL" id="JBBWWR010000005">
    <property type="protein sequence ID" value="KAK8967079.1"/>
    <property type="molecule type" value="Genomic_DNA"/>
</dbReference>
<evidence type="ECO:0000313" key="3">
    <source>
        <dbReference type="Proteomes" id="UP001412067"/>
    </source>
</evidence>
<gene>
    <name evidence="2" type="ORF">KSP40_PGU006124</name>
</gene>
<dbReference type="Proteomes" id="UP001412067">
    <property type="component" value="Unassembled WGS sequence"/>
</dbReference>
<organism evidence="2 3">
    <name type="scientific">Platanthera guangdongensis</name>
    <dbReference type="NCBI Taxonomy" id="2320717"/>
    <lineage>
        <taxon>Eukaryota</taxon>
        <taxon>Viridiplantae</taxon>
        <taxon>Streptophyta</taxon>
        <taxon>Embryophyta</taxon>
        <taxon>Tracheophyta</taxon>
        <taxon>Spermatophyta</taxon>
        <taxon>Magnoliopsida</taxon>
        <taxon>Liliopsida</taxon>
        <taxon>Asparagales</taxon>
        <taxon>Orchidaceae</taxon>
        <taxon>Orchidoideae</taxon>
        <taxon>Orchideae</taxon>
        <taxon>Orchidinae</taxon>
        <taxon>Platanthera</taxon>
    </lineage>
</organism>
<accession>A0ABR2MS95</accession>
<reference evidence="2 3" key="1">
    <citation type="journal article" date="2022" name="Nat. Plants">
        <title>Genomes of leafy and leafless Platanthera orchids illuminate the evolution of mycoheterotrophy.</title>
        <authorList>
            <person name="Li M.H."/>
            <person name="Liu K.W."/>
            <person name="Li Z."/>
            <person name="Lu H.C."/>
            <person name="Ye Q.L."/>
            <person name="Zhang D."/>
            <person name="Wang J.Y."/>
            <person name="Li Y.F."/>
            <person name="Zhong Z.M."/>
            <person name="Liu X."/>
            <person name="Yu X."/>
            <person name="Liu D.K."/>
            <person name="Tu X.D."/>
            <person name="Liu B."/>
            <person name="Hao Y."/>
            <person name="Liao X.Y."/>
            <person name="Jiang Y.T."/>
            <person name="Sun W.H."/>
            <person name="Chen J."/>
            <person name="Chen Y.Q."/>
            <person name="Ai Y."/>
            <person name="Zhai J.W."/>
            <person name="Wu S.S."/>
            <person name="Zhou Z."/>
            <person name="Hsiao Y.Y."/>
            <person name="Wu W.L."/>
            <person name="Chen Y.Y."/>
            <person name="Lin Y.F."/>
            <person name="Hsu J.L."/>
            <person name="Li C.Y."/>
            <person name="Wang Z.W."/>
            <person name="Zhao X."/>
            <person name="Zhong W.Y."/>
            <person name="Ma X.K."/>
            <person name="Ma L."/>
            <person name="Huang J."/>
            <person name="Chen G.Z."/>
            <person name="Huang M.Z."/>
            <person name="Huang L."/>
            <person name="Peng D.H."/>
            <person name="Luo Y.B."/>
            <person name="Zou S.Q."/>
            <person name="Chen S.P."/>
            <person name="Lan S."/>
            <person name="Tsai W.C."/>
            <person name="Van de Peer Y."/>
            <person name="Liu Z.J."/>
        </authorList>
    </citation>
    <scope>NUCLEOTIDE SEQUENCE [LARGE SCALE GENOMIC DNA]</scope>
    <source>
        <strain evidence="2">Lor288</strain>
    </source>
</reference>
<dbReference type="InterPro" id="IPR033646">
    <property type="entry name" value="CLU-central"/>
</dbReference>
<dbReference type="InterPro" id="IPR027523">
    <property type="entry name" value="CLU_prot"/>
</dbReference>
<dbReference type="CDD" id="cd15466">
    <property type="entry name" value="CLU-central"/>
    <property type="match status" value="1"/>
</dbReference>
<keyword evidence="3" id="KW-1185">Reference proteome</keyword>